<gene>
    <name evidence="1" type="ORF">SCD92_11775</name>
</gene>
<keyword evidence="1" id="KW-0808">Transferase</keyword>
<protein>
    <submittedName>
        <fullName evidence="1">DNA polymerase III subunit chi</fullName>
        <ecNumber evidence="1">2.7.7.7</ecNumber>
    </submittedName>
</protein>
<dbReference type="Proteomes" id="UP001273505">
    <property type="component" value="Unassembled WGS sequence"/>
</dbReference>
<dbReference type="GO" id="GO:0003887">
    <property type="term" value="F:DNA-directed DNA polymerase activity"/>
    <property type="evidence" value="ECO:0007669"/>
    <property type="project" value="UniProtKB-EC"/>
</dbReference>
<reference evidence="1 2" key="1">
    <citation type="submission" date="2023-11" db="EMBL/GenBank/DDBJ databases">
        <title>Gilvimarinus fulvus sp. nov., isolated from the surface of Kelp.</title>
        <authorList>
            <person name="Sun Y.Y."/>
            <person name="Gong Y."/>
            <person name="Du Z.J."/>
        </authorList>
    </citation>
    <scope>NUCLEOTIDE SEQUENCE [LARGE SCALE GENOMIC DNA]</scope>
    <source>
        <strain evidence="1 2">SDUM040013</strain>
    </source>
</reference>
<evidence type="ECO:0000313" key="1">
    <source>
        <dbReference type="EMBL" id="MDX6850042.1"/>
    </source>
</evidence>
<evidence type="ECO:0000313" key="2">
    <source>
        <dbReference type="Proteomes" id="UP001273505"/>
    </source>
</evidence>
<dbReference type="SUPFAM" id="SSF102400">
    <property type="entry name" value="DNA polymerase III chi subunit"/>
    <property type="match status" value="1"/>
</dbReference>
<sequence length="139" mass="16013">MTRIDFYVLQASEPQARYPLACRLLDKAIKGGHQVVVALNSDEQQSALEHALLNHRPESFLPFRSSDQEDCAEPIILDCKNLSQQHDLLLCLGHELPENFSQYQRLIEIVTQDEATLGSTRHHWAFFKERGYPVHHHTL</sequence>
<dbReference type="EC" id="2.7.7.7" evidence="1"/>
<dbReference type="PANTHER" id="PTHR38767">
    <property type="entry name" value="DNA POLYMERASE III SUBUNIT CHI"/>
    <property type="match status" value="1"/>
</dbReference>
<dbReference type="PANTHER" id="PTHR38767:SF1">
    <property type="entry name" value="DNA POLYMERASE III SUBUNIT CHI"/>
    <property type="match status" value="1"/>
</dbReference>
<dbReference type="InterPro" id="IPR007459">
    <property type="entry name" value="DNA_pol3_chi"/>
</dbReference>
<organism evidence="1 2">
    <name type="scientific">Gilvimarinus gilvus</name>
    <dbReference type="NCBI Taxonomy" id="3058038"/>
    <lineage>
        <taxon>Bacteria</taxon>
        <taxon>Pseudomonadati</taxon>
        <taxon>Pseudomonadota</taxon>
        <taxon>Gammaproteobacteria</taxon>
        <taxon>Cellvibrionales</taxon>
        <taxon>Cellvibrionaceae</taxon>
        <taxon>Gilvimarinus</taxon>
    </lineage>
</organism>
<accession>A0ABU4RYU5</accession>
<dbReference type="Pfam" id="PF04364">
    <property type="entry name" value="DNA_pol3_chi"/>
    <property type="match status" value="1"/>
</dbReference>
<dbReference type="Gene3D" id="3.40.50.10110">
    <property type="entry name" value="DNA polymerase III subunit chi"/>
    <property type="match status" value="1"/>
</dbReference>
<name>A0ABU4RYU5_9GAMM</name>
<proteinExistence type="predicted"/>
<keyword evidence="2" id="KW-1185">Reference proteome</keyword>
<dbReference type="InterPro" id="IPR036768">
    <property type="entry name" value="PolIII_chi_sf"/>
</dbReference>
<comment type="caution">
    <text evidence="1">The sequence shown here is derived from an EMBL/GenBank/DDBJ whole genome shotgun (WGS) entry which is preliminary data.</text>
</comment>
<dbReference type="RefSeq" id="WP_302722493.1">
    <property type="nucleotide sequence ID" value="NZ_JAULRU010000569.1"/>
</dbReference>
<keyword evidence="1" id="KW-0548">Nucleotidyltransferase</keyword>
<dbReference type="EMBL" id="JAXAFO010000018">
    <property type="protein sequence ID" value="MDX6850042.1"/>
    <property type="molecule type" value="Genomic_DNA"/>
</dbReference>